<protein>
    <submittedName>
        <fullName evidence="5">Metalloregulator ArsR/SmtB family transcription factor</fullName>
    </submittedName>
</protein>
<keyword evidence="6" id="KW-1185">Reference proteome</keyword>
<evidence type="ECO:0000256" key="1">
    <source>
        <dbReference type="ARBA" id="ARBA00023015"/>
    </source>
</evidence>
<feature type="domain" description="HTH arsR-type" evidence="4">
    <location>
        <begin position="5"/>
        <end position="98"/>
    </location>
</feature>
<evidence type="ECO:0000259" key="4">
    <source>
        <dbReference type="PROSITE" id="PS50987"/>
    </source>
</evidence>
<dbReference type="Proteomes" id="UP001056708">
    <property type="component" value="Chromosome"/>
</dbReference>
<dbReference type="InterPro" id="IPR036390">
    <property type="entry name" value="WH_DNA-bd_sf"/>
</dbReference>
<keyword evidence="1" id="KW-0805">Transcription regulation</keyword>
<evidence type="ECO:0000256" key="3">
    <source>
        <dbReference type="ARBA" id="ARBA00023163"/>
    </source>
</evidence>
<dbReference type="PRINTS" id="PR00778">
    <property type="entry name" value="HTHARSR"/>
</dbReference>
<dbReference type="Gene3D" id="1.10.10.10">
    <property type="entry name" value="Winged helix-like DNA-binding domain superfamily/Winged helix DNA-binding domain"/>
    <property type="match status" value="1"/>
</dbReference>
<sequence>MKSSLAKPSNHLILGFRALSDPLRLQIIEHLCDRELCVCELCDRLNTPQSKLSFHLKVLKEAQLVHPRQDGRWIYYRLNLAQVLQLEKFLQSLNTSTAQIRASHCP</sequence>
<reference evidence="5" key="1">
    <citation type="submission" date="2022-06" db="EMBL/GenBank/DDBJ databases">
        <title>Genome sequence of Phormidium yuhuli AB48 isolated from an industrial photobioreactor environment.</title>
        <authorList>
            <person name="Qiu Y."/>
            <person name="Noonan A.J.C."/>
            <person name="Dofher K."/>
            <person name="Koch M."/>
            <person name="Kieft B."/>
            <person name="Lin X."/>
            <person name="Ziels R.M."/>
            <person name="Hallam S.J."/>
        </authorList>
    </citation>
    <scope>NUCLEOTIDE SEQUENCE</scope>
    <source>
        <strain evidence="5">AB48</strain>
    </source>
</reference>
<dbReference type="InterPro" id="IPR036388">
    <property type="entry name" value="WH-like_DNA-bd_sf"/>
</dbReference>
<evidence type="ECO:0000256" key="2">
    <source>
        <dbReference type="ARBA" id="ARBA00023125"/>
    </source>
</evidence>
<dbReference type="CDD" id="cd00090">
    <property type="entry name" value="HTH_ARSR"/>
    <property type="match status" value="1"/>
</dbReference>
<dbReference type="PANTHER" id="PTHR33154">
    <property type="entry name" value="TRANSCRIPTIONAL REGULATOR, ARSR FAMILY"/>
    <property type="match status" value="1"/>
</dbReference>
<evidence type="ECO:0000313" key="5">
    <source>
        <dbReference type="EMBL" id="USR90905.1"/>
    </source>
</evidence>
<evidence type="ECO:0000313" key="6">
    <source>
        <dbReference type="Proteomes" id="UP001056708"/>
    </source>
</evidence>
<keyword evidence="2" id="KW-0238">DNA-binding</keyword>
<keyword evidence="3" id="KW-0804">Transcription</keyword>
<dbReference type="PANTHER" id="PTHR33154:SF18">
    <property type="entry name" value="ARSENICAL RESISTANCE OPERON REPRESSOR"/>
    <property type="match status" value="1"/>
</dbReference>
<dbReference type="SUPFAM" id="SSF46785">
    <property type="entry name" value="Winged helix' DNA-binding domain"/>
    <property type="match status" value="1"/>
</dbReference>
<dbReference type="SMART" id="SM00418">
    <property type="entry name" value="HTH_ARSR"/>
    <property type="match status" value="1"/>
</dbReference>
<accession>A0ABY5APH1</accession>
<dbReference type="InterPro" id="IPR051081">
    <property type="entry name" value="HTH_MetalResp_TranReg"/>
</dbReference>
<name>A0ABY5APH1_9CYAN</name>
<organism evidence="5 6">
    <name type="scientific">Phormidium yuhuli AB48</name>
    <dbReference type="NCBI Taxonomy" id="2940671"/>
    <lineage>
        <taxon>Bacteria</taxon>
        <taxon>Bacillati</taxon>
        <taxon>Cyanobacteriota</taxon>
        <taxon>Cyanophyceae</taxon>
        <taxon>Oscillatoriophycideae</taxon>
        <taxon>Oscillatoriales</taxon>
        <taxon>Oscillatoriaceae</taxon>
        <taxon>Phormidium</taxon>
        <taxon>Phormidium yuhuli</taxon>
    </lineage>
</organism>
<dbReference type="PROSITE" id="PS50987">
    <property type="entry name" value="HTH_ARSR_2"/>
    <property type="match status" value="1"/>
</dbReference>
<dbReference type="RefSeq" id="WP_252662929.1">
    <property type="nucleotide sequence ID" value="NZ_CP098611.1"/>
</dbReference>
<proteinExistence type="predicted"/>
<gene>
    <name evidence="5" type="ORF">NEA10_19110</name>
</gene>
<dbReference type="EMBL" id="CP098611">
    <property type="protein sequence ID" value="USR90905.1"/>
    <property type="molecule type" value="Genomic_DNA"/>
</dbReference>
<dbReference type="NCBIfam" id="NF033788">
    <property type="entry name" value="HTH_metalloreg"/>
    <property type="match status" value="1"/>
</dbReference>
<dbReference type="Pfam" id="PF01022">
    <property type="entry name" value="HTH_5"/>
    <property type="match status" value="1"/>
</dbReference>
<dbReference type="InterPro" id="IPR011991">
    <property type="entry name" value="ArsR-like_HTH"/>
</dbReference>
<dbReference type="InterPro" id="IPR001845">
    <property type="entry name" value="HTH_ArsR_DNA-bd_dom"/>
</dbReference>